<reference evidence="2" key="2">
    <citation type="submission" date="2025-09" db="UniProtKB">
        <authorList>
            <consortium name="Ensembl"/>
        </authorList>
    </citation>
    <scope>IDENTIFICATION</scope>
</reference>
<proteinExistence type="predicted"/>
<protein>
    <submittedName>
        <fullName evidence="2">Uncharacterized protein</fullName>
    </submittedName>
</protein>
<organism evidence="2 3">
    <name type="scientific">Serinus canaria</name>
    <name type="common">Island canary</name>
    <name type="synonym">Fringilla canaria</name>
    <dbReference type="NCBI Taxonomy" id="9135"/>
    <lineage>
        <taxon>Eukaryota</taxon>
        <taxon>Metazoa</taxon>
        <taxon>Chordata</taxon>
        <taxon>Craniata</taxon>
        <taxon>Vertebrata</taxon>
        <taxon>Euteleostomi</taxon>
        <taxon>Archelosauria</taxon>
        <taxon>Archosauria</taxon>
        <taxon>Dinosauria</taxon>
        <taxon>Saurischia</taxon>
        <taxon>Theropoda</taxon>
        <taxon>Coelurosauria</taxon>
        <taxon>Aves</taxon>
        <taxon>Neognathae</taxon>
        <taxon>Neoaves</taxon>
        <taxon>Telluraves</taxon>
        <taxon>Australaves</taxon>
        <taxon>Passeriformes</taxon>
        <taxon>Passeroidea</taxon>
        <taxon>Fringillidae</taxon>
        <taxon>Carduelinae</taxon>
        <taxon>Serinus</taxon>
    </lineage>
</organism>
<reference evidence="2" key="1">
    <citation type="submission" date="2025-08" db="UniProtKB">
        <authorList>
            <consortium name="Ensembl"/>
        </authorList>
    </citation>
    <scope>IDENTIFICATION</scope>
</reference>
<name>A0A8C9NLC0_SERCA</name>
<feature type="region of interest" description="Disordered" evidence="1">
    <location>
        <begin position="45"/>
        <end position="68"/>
    </location>
</feature>
<dbReference type="AlphaFoldDB" id="A0A8C9NLC0"/>
<accession>A0A8C9NLC0</accession>
<evidence type="ECO:0000313" key="3">
    <source>
        <dbReference type="Proteomes" id="UP000694409"/>
    </source>
</evidence>
<keyword evidence="3" id="KW-1185">Reference proteome</keyword>
<evidence type="ECO:0000313" key="2">
    <source>
        <dbReference type="Ensembl" id="ENSSCAP00000019381.1"/>
    </source>
</evidence>
<sequence length="99" mass="10998">NGEGFEAVTVLGLHLRQEDFKLMCLQALLQVDDFCGMLLPKRDKSLPSYPAHQEPSSVRRPAESPSWFSEGNPLIPPLLSGKTKLCHSFKKISLGFLMA</sequence>
<dbReference type="Proteomes" id="UP000694409">
    <property type="component" value="Unassembled WGS sequence"/>
</dbReference>
<evidence type="ECO:0000256" key="1">
    <source>
        <dbReference type="SAM" id="MobiDB-lite"/>
    </source>
</evidence>
<dbReference type="Ensembl" id="ENSSCAT00000021640.1">
    <property type="protein sequence ID" value="ENSSCAP00000019381.1"/>
    <property type="gene ID" value="ENSSCAG00000013997.1"/>
</dbReference>